<dbReference type="Pfam" id="PF00389">
    <property type="entry name" value="2-Hacid_dh"/>
    <property type="match status" value="1"/>
</dbReference>
<dbReference type="EMBL" id="JBHSWE010000001">
    <property type="protein sequence ID" value="MFC6672666.1"/>
    <property type="molecule type" value="Genomic_DNA"/>
</dbReference>
<dbReference type="RefSeq" id="WP_379911091.1">
    <property type="nucleotide sequence ID" value="NZ_JBHSWE010000001.1"/>
</dbReference>
<feature type="domain" description="D-isomer specific 2-hydroxyacid dehydrogenase catalytic" evidence="1">
    <location>
        <begin position="38"/>
        <end position="91"/>
    </location>
</feature>
<sequence>MFPKADIVVSPTLTSEQTCQLISLGVLSNVNSEVSKCTRVYICTEQDIVDANLINQLPASLELIALAGIIADNIDLEAARARGIKVSRASPAASSIALSLKANIAAFFDHGLPLDRA</sequence>
<name>A0ABW2A5K2_9GAMM</name>
<dbReference type="InterPro" id="IPR006139">
    <property type="entry name" value="D-isomer_2_OHA_DH_cat_dom"/>
</dbReference>
<protein>
    <recommendedName>
        <fullName evidence="1">D-isomer specific 2-hydroxyacid dehydrogenase catalytic domain-containing protein</fullName>
    </recommendedName>
</protein>
<comment type="caution">
    <text evidence="2">The sequence shown here is derived from an EMBL/GenBank/DDBJ whole genome shotgun (WGS) entry which is preliminary data.</text>
</comment>
<organism evidence="2 3">
    <name type="scientific">Marinobacterium aestuariivivens</name>
    <dbReference type="NCBI Taxonomy" id="1698799"/>
    <lineage>
        <taxon>Bacteria</taxon>
        <taxon>Pseudomonadati</taxon>
        <taxon>Pseudomonadota</taxon>
        <taxon>Gammaproteobacteria</taxon>
        <taxon>Oceanospirillales</taxon>
        <taxon>Oceanospirillaceae</taxon>
        <taxon>Marinobacterium</taxon>
    </lineage>
</organism>
<dbReference type="Gene3D" id="3.40.50.720">
    <property type="entry name" value="NAD(P)-binding Rossmann-like Domain"/>
    <property type="match status" value="1"/>
</dbReference>
<accession>A0ABW2A5K2</accession>
<proteinExistence type="predicted"/>
<evidence type="ECO:0000313" key="2">
    <source>
        <dbReference type="EMBL" id="MFC6672666.1"/>
    </source>
</evidence>
<reference evidence="3" key="1">
    <citation type="journal article" date="2019" name="Int. J. Syst. Evol. Microbiol.">
        <title>The Global Catalogue of Microorganisms (GCM) 10K type strain sequencing project: providing services to taxonomists for standard genome sequencing and annotation.</title>
        <authorList>
            <consortium name="The Broad Institute Genomics Platform"/>
            <consortium name="The Broad Institute Genome Sequencing Center for Infectious Disease"/>
            <person name="Wu L."/>
            <person name="Ma J."/>
        </authorList>
    </citation>
    <scope>NUCLEOTIDE SEQUENCE [LARGE SCALE GENOMIC DNA]</scope>
    <source>
        <strain evidence="3">NBRC 111756</strain>
    </source>
</reference>
<dbReference type="SUPFAM" id="SSF52283">
    <property type="entry name" value="Formate/glycerate dehydrogenase catalytic domain-like"/>
    <property type="match status" value="1"/>
</dbReference>
<dbReference type="Proteomes" id="UP001596422">
    <property type="component" value="Unassembled WGS sequence"/>
</dbReference>
<evidence type="ECO:0000259" key="1">
    <source>
        <dbReference type="Pfam" id="PF00389"/>
    </source>
</evidence>
<gene>
    <name evidence="2" type="ORF">ACFQDL_23265</name>
</gene>
<keyword evidence="3" id="KW-1185">Reference proteome</keyword>
<evidence type="ECO:0000313" key="3">
    <source>
        <dbReference type="Proteomes" id="UP001596422"/>
    </source>
</evidence>